<dbReference type="Proteomes" id="UP000663848">
    <property type="component" value="Unassembled WGS sequence"/>
</dbReference>
<feature type="non-terminal residue" evidence="2">
    <location>
        <position position="1"/>
    </location>
</feature>
<reference evidence="2" key="1">
    <citation type="submission" date="2021-02" db="EMBL/GenBank/DDBJ databases">
        <authorList>
            <person name="Nowell W R."/>
        </authorList>
    </citation>
    <scope>NUCLEOTIDE SEQUENCE</scope>
</reference>
<organism evidence="2 3">
    <name type="scientific">Rotaria socialis</name>
    <dbReference type="NCBI Taxonomy" id="392032"/>
    <lineage>
        <taxon>Eukaryota</taxon>
        <taxon>Metazoa</taxon>
        <taxon>Spiralia</taxon>
        <taxon>Gnathifera</taxon>
        <taxon>Rotifera</taxon>
        <taxon>Eurotatoria</taxon>
        <taxon>Bdelloidea</taxon>
        <taxon>Philodinida</taxon>
        <taxon>Philodinidae</taxon>
        <taxon>Rotaria</taxon>
    </lineage>
</organism>
<comment type="caution">
    <text evidence="2">The sequence shown here is derived from an EMBL/GenBank/DDBJ whole genome shotgun (WGS) entry which is preliminary data.</text>
</comment>
<protein>
    <submittedName>
        <fullName evidence="2">Uncharacterized protein</fullName>
    </submittedName>
</protein>
<feature type="non-terminal residue" evidence="2">
    <location>
        <position position="67"/>
    </location>
</feature>
<evidence type="ECO:0000313" key="3">
    <source>
        <dbReference type="Proteomes" id="UP000663848"/>
    </source>
</evidence>
<accession>A0A822DH93</accession>
<evidence type="ECO:0000313" key="2">
    <source>
        <dbReference type="EMBL" id="CAF5071246.1"/>
    </source>
</evidence>
<dbReference type="AlphaFoldDB" id="A0A822DH93"/>
<evidence type="ECO:0000256" key="1">
    <source>
        <dbReference type="SAM" id="MobiDB-lite"/>
    </source>
</evidence>
<sequence>NIYLEQVRSHVHYTNDERFREDYKNLISPENSLEQLLNAVHAEIRRREAHDADARKRKDQIKKEYQP</sequence>
<proteinExistence type="predicted"/>
<gene>
    <name evidence="2" type="ORF">QYT958_LOCUS43267</name>
</gene>
<name>A0A822DH93_9BILA</name>
<dbReference type="EMBL" id="CAJOBR010060453">
    <property type="protein sequence ID" value="CAF5071246.1"/>
    <property type="molecule type" value="Genomic_DNA"/>
</dbReference>
<feature type="region of interest" description="Disordered" evidence="1">
    <location>
        <begin position="47"/>
        <end position="67"/>
    </location>
</feature>